<keyword evidence="6 10" id="KW-1133">Transmembrane helix</keyword>
<comment type="similarity">
    <text evidence="2 10">Belongs to the ARV1 family.</text>
</comment>
<dbReference type="GO" id="GO:0005789">
    <property type="term" value="C:endoplasmic reticulum membrane"/>
    <property type="evidence" value="ECO:0007669"/>
    <property type="project" value="UniProtKB-SubCell"/>
</dbReference>
<evidence type="ECO:0000256" key="6">
    <source>
        <dbReference type="ARBA" id="ARBA00022989"/>
    </source>
</evidence>
<keyword evidence="12" id="KW-1185">Reference proteome</keyword>
<evidence type="ECO:0000256" key="3">
    <source>
        <dbReference type="ARBA" id="ARBA00022448"/>
    </source>
</evidence>
<proteinExistence type="inferred from homology"/>
<evidence type="ECO:0000256" key="10">
    <source>
        <dbReference type="RuleBase" id="RU368065"/>
    </source>
</evidence>
<keyword evidence="5 10" id="KW-0256">Endoplasmic reticulum</keyword>
<protein>
    <recommendedName>
        <fullName evidence="10">Protein ARV</fullName>
    </recommendedName>
</protein>
<dbReference type="GO" id="GO:0006665">
    <property type="term" value="P:sphingolipid metabolic process"/>
    <property type="evidence" value="ECO:0007669"/>
    <property type="project" value="UniProtKB-UniRule"/>
</dbReference>
<keyword evidence="7 10" id="KW-0445">Lipid transport</keyword>
<dbReference type="Pfam" id="PF04161">
    <property type="entry name" value="Arv1"/>
    <property type="match status" value="1"/>
</dbReference>
<sequence length="403" mass="44633">MLTFHFTLQDIGTQDDPVGRTNARTMNCVCVQCGTAQPHLYVRYAHGGVLSAPCETCSRDPPRPTVTYADQGAGAGAGPTTASTTIKRAADPYVENNGVVVFLDLILVKPRAFRHLLFNRPLLQHSNDQIYARRKVIGEKGKKREVDSVQYLPDVKLSPQMAWMRAIRSFVALQLVDAFLRWYYLCTYDSAKYTRADIAVHPLLAPWLGYDISLRSVLSSYSVVFGAVVAEAVVFHASVTLLMNSYVTLRRRLTKSRTAALTSLDLFKPHLVVNALLLANVSASFLLSLILLWEARYRQPGTDMPVFVQDHTSTNVRAVLDLLAYRLRTWQPDTIIRHLVTGLSSGVALAVVLPRAPFITTTSILAGWALAAAVRTQTLLPSHSGEGTTRTIEVSYFCPSWPQ</sequence>
<feature type="transmembrane region" description="Helical" evidence="10">
    <location>
        <begin position="270"/>
        <end position="293"/>
    </location>
</feature>
<evidence type="ECO:0000256" key="9">
    <source>
        <dbReference type="ARBA" id="ARBA00023136"/>
    </source>
</evidence>
<comment type="function">
    <text evidence="10">Mediator of sterol homeostasis involved in sterol uptake, trafficking and distribution into membranes.</text>
</comment>
<organism evidence="11 12">
    <name type="scientific">Tilletia walkeri</name>
    <dbReference type="NCBI Taxonomy" id="117179"/>
    <lineage>
        <taxon>Eukaryota</taxon>
        <taxon>Fungi</taxon>
        <taxon>Dikarya</taxon>
        <taxon>Basidiomycota</taxon>
        <taxon>Ustilaginomycotina</taxon>
        <taxon>Exobasidiomycetes</taxon>
        <taxon>Tilletiales</taxon>
        <taxon>Tilletiaceae</taxon>
        <taxon>Tilletia</taxon>
    </lineage>
</organism>
<dbReference type="GO" id="GO:0032541">
    <property type="term" value="C:cortical endoplasmic reticulum"/>
    <property type="evidence" value="ECO:0007669"/>
    <property type="project" value="TreeGrafter"/>
</dbReference>
<dbReference type="GO" id="GO:0097036">
    <property type="term" value="P:regulation of plasma membrane sterol distribution"/>
    <property type="evidence" value="ECO:0007669"/>
    <property type="project" value="UniProtKB-UniRule"/>
</dbReference>
<evidence type="ECO:0000256" key="7">
    <source>
        <dbReference type="ARBA" id="ARBA00023055"/>
    </source>
</evidence>
<dbReference type="Proteomes" id="UP000078113">
    <property type="component" value="Unassembled WGS sequence"/>
</dbReference>
<evidence type="ECO:0000256" key="4">
    <source>
        <dbReference type="ARBA" id="ARBA00022692"/>
    </source>
</evidence>
<dbReference type="AlphaFoldDB" id="A0A8X7NEL3"/>
<dbReference type="GO" id="GO:0016125">
    <property type="term" value="P:sterol metabolic process"/>
    <property type="evidence" value="ECO:0007669"/>
    <property type="project" value="UniProtKB-UniRule"/>
</dbReference>
<keyword evidence="10" id="KW-0333">Golgi apparatus</keyword>
<gene>
    <name evidence="11" type="ORF">A4X09_0g564</name>
</gene>
<feature type="transmembrane region" description="Helical" evidence="10">
    <location>
        <begin position="223"/>
        <end position="249"/>
    </location>
</feature>
<keyword evidence="4 10" id="KW-0812">Transmembrane</keyword>
<dbReference type="EMBL" id="LWDG02000010">
    <property type="protein sequence ID" value="KAE8271804.1"/>
    <property type="molecule type" value="Genomic_DNA"/>
</dbReference>
<dbReference type="PANTHER" id="PTHR14467">
    <property type="entry name" value="ARV1"/>
    <property type="match status" value="1"/>
</dbReference>
<accession>A0A8X7NEL3</accession>
<name>A0A8X7NEL3_9BASI</name>
<feature type="transmembrane region" description="Helical" evidence="10">
    <location>
        <begin position="166"/>
        <end position="184"/>
    </location>
</feature>
<reference evidence="11" key="1">
    <citation type="submission" date="2016-04" db="EMBL/GenBank/DDBJ databases">
        <authorList>
            <person name="Nguyen H.D."/>
            <person name="Samba Siva P."/>
            <person name="Cullis J."/>
            <person name="Levesque C.A."/>
            <person name="Hambleton S."/>
        </authorList>
    </citation>
    <scope>NUCLEOTIDE SEQUENCE</scope>
    <source>
        <strain evidence="11">DAOMC 236422</strain>
    </source>
</reference>
<evidence type="ECO:0000313" key="11">
    <source>
        <dbReference type="EMBL" id="KAE8271804.1"/>
    </source>
</evidence>
<evidence type="ECO:0000256" key="2">
    <source>
        <dbReference type="ARBA" id="ARBA00009187"/>
    </source>
</evidence>
<comment type="subcellular location">
    <subcellularLocation>
        <location evidence="1 10">Endoplasmic reticulum membrane</location>
        <topology evidence="1 10">Multi-pass membrane protein</topology>
    </subcellularLocation>
    <subcellularLocation>
        <location evidence="10">Golgi apparatus membrane</location>
        <topology evidence="10">Multi-pass membrane protein</topology>
    </subcellularLocation>
</comment>
<keyword evidence="10" id="KW-0746">Sphingolipid metabolism</keyword>
<dbReference type="InterPro" id="IPR007290">
    <property type="entry name" value="Arv1"/>
</dbReference>
<keyword evidence="9 10" id="KW-0472">Membrane</keyword>
<evidence type="ECO:0000256" key="1">
    <source>
        <dbReference type="ARBA" id="ARBA00004477"/>
    </source>
</evidence>
<keyword evidence="8 10" id="KW-0443">Lipid metabolism</keyword>
<dbReference type="PANTHER" id="PTHR14467:SF0">
    <property type="entry name" value="PROTEIN ARV1"/>
    <property type="match status" value="1"/>
</dbReference>
<comment type="caution">
    <text evidence="11">The sequence shown here is derived from an EMBL/GenBank/DDBJ whole genome shotgun (WGS) entry which is preliminary data.</text>
</comment>
<evidence type="ECO:0000313" key="12">
    <source>
        <dbReference type="Proteomes" id="UP000078113"/>
    </source>
</evidence>
<comment type="function">
    <text evidence="10">Regulates also the sphingolipid metabolism.</text>
</comment>
<dbReference type="GO" id="GO:0032366">
    <property type="term" value="P:intracellular sterol transport"/>
    <property type="evidence" value="ECO:0007669"/>
    <property type="project" value="UniProtKB-UniRule"/>
</dbReference>
<evidence type="ECO:0000256" key="5">
    <source>
        <dbReference type="ARBA" id="ARBA00022824"/>
    </source>
</evidence>
<dbReference type="GO" id="GO:0000139">
    <property type="term" value="C:Golgi membrane"/>
    <property type="evidence" value="ECO:0007669"/>
    <property type="project" value="UniProtKB-SubCell"/>
</dbReference>
<reference evidence="11" key="2">
    <citation type="journal article" date="2019" name="IMA Fungus">
        <title>Genome sequencing and comparison of five Tilletia species to identify candidate genes for the detection of regulated species infecting wheat.</title>
        <authorList>
            <person name="Nguyen H.D.T."/>
            <person name="Sultana T."/>
            <person name="Kesanakurti P."/>
            <person name="Hambleton S."/>
        </authorList>
    </citation>
    <scope>NUCLEOTIDE SEQUENCE</scope>
    <source>
        <strain evidence="11">DAOMC 236422</strain>
    </source>
</reference>
<evidence type="ECO:0000256" key="8">
    <source>
        <dbReference type="ARBA" id="ARBA00023098"/>
    </source>
</evidence>
<keyword evidence="3 10" id="KW-0813">Transport</keyword>